<dbReference type="GO" id="GO:0016020">
    <property type="term" value="C:membrane"/>
    <property type="evidence" value="ECO:0007669"/>
    <property type="project" value="InterPro"/>
</dbReference>
<evidence type="ECO:0000256" key="4">
    <source>
        <dbReference type="ARBA" id="ARBA00022840"/>
    </source>
</evidence>
<evidence type="ECO:0000313" key="6">
    <source>
        <dbReference type="EMBL" id="PQJ32174.1"/>
    </source>
</evidence>
<feature type="domain" description="ABC transporter" evidence="5">
    <location>
        <begin position="50"/>
        <end position="270"/>
    </location>
</feature>
<evidence type="ECO:0000259" key="5">
    <source>
        <dbReference type="PROSITE" id="PS50893"/>
    </source>
</evidence>
<keyword evidence="4 6" id="KW-0067">ATP-binding</keyword>
<dbReference type="SMART" id="SM00382">
    <property type="entry name" value="AAA"/>
    <property type="match status" value="1"/>
</dbReference>
<gene>
    <name evidence="6" type="ORF">BST92_09660</name>
</gene>
<evidence type="ECO:0000256" key="1">
    <source>
        <dbReference type="ARBA" id="ARBA00005417"/>
    </source>
</evidence>
<dbReference type="Proteomes" id="UP000239747">
    <property type="component" value="Unassembled WGS sequence"/>
</dbReference>
<dbReference type="GO" id="GO:0140359">
    <property type="term" value="F:ABC-type transporter activity"/>
    <property type="evidence" value="ECO:0007669"/>
    <property type="project" value="InterPro"/>
</dbReference>
<dbReference type="Pfam" id="PF14524">
    <property type="entry name" value="Wzt_C"/>
    <property type="match status" value="1"/>
</dbReference>
<evidence type="ECO:0000256" key="3">
    <source>
        <dbReference type="ARBA" id="ARBA00022741"/>
    </source>
</evidence>
<evidence type="ECO:0000256" key="2">
    <source>
        <dbReference type="ARBA" id="ARBA00022448"/>
    </source>
</evidence>
<reference evidence="6 7" key="1">
    <citation type="submission" date="2017-01" db="EMBL/GenBank/DDBJ databases">
        <title>Trade-off between light-utilization and light-protection in marine flavobacteria.</title>
        <authorList>
            <person name="Kumagai Y."/>
            <person name="Yoshizawa S."/>
            <person name="Kogure K."/>
            <person name="Iwasaki W."/>
        </authorList>
    </citation>
    <scope>NUCLEOTIDE SEQUENCE [LARGE SCALE GENOMIC DNA]</scope>
    <source>
        <strain evidence="6 7">KCTC 32109</strain>
    </source>
</reference>
<dbReference type="PROSITE" id="PS00211">
    <property type="entry name" value="ABC_TRANSPORTER_1"/>
    <property type="match status" value="1"/>
</dbReference>
<dbReference type="InterPro" id="IPR003593">
    <property type="entry name" value="AAA+_ATPase"/>
</dbReference>
<dbReference type="Gene3D" id="3.40.50.300">
    <property type="entry name" value="P-loop containing nucleotide triphosphate hydrolases"/>
    <property type="match status" value="1"/>
</dbReference>
<protein>
    <submittedName>
        <fullName evidence="6">ABC transporter ATP-binding protein</fullName>
    </submittedName>
</protein>
<dbReference type="InterPro" id="IPR003439">
    <property type="entry name" value="ABC_transporter-like_ATP-bd"/>
</dbReference>
<dbReference type="EMBL" id="MTPW01000001">
    <property type="protein sequence ID" value="PQJ32174.1"/>
    <property type="molecule type" value="Genomic_DNA"/>
</dbReference>
<keyword evidence="2" id="KW-0813">Transport</keyword>
<dbReference type="InterPro" id="IPR027417">
    <property type="entry name" value="P-loop_NTPase"/>
</dbReference>
<dbReference type="GO" id="GO:0005524">
    <property type="term" value="F:ATP binding"/>
    <property type="evidence" value="ECO:0007669"/>
    <property type="project" value="UniProtKB-KW"/>
</dbReference>
<dbReference type="CDD" id="cd10147">
    <property type="entry name" value="Wzt_C-like"/>
    <property type="match status" value="1"/>
</dbReference>
<dbReference type="InterPro" id="IPR029439">
    <property type="entry name" value="Wzt_C"/>
</dbReference>
<dbReference type="PANTHER" id="PTHR46743:SF2">
    <property type="entry name" value="TEICHOIC ACIDS EXPORT ATP-BINDING PROTEIN TAGH"/>
    <property type="match status" value="1"/>
</dbReference>
<dbReference type="Pfam" id="PF00005">
    <property type="entry name" value="ABC_tran"/>
    <property type="match status" value="1"/>
</dbReference>
<comment type="caution">
    <text evidence="6">The sequence shown here is derived from an EMBL/GenBank/DDBJ whole genome shotgun (WGS) entry which is preliminary data.</text>
</comment>
<organism evidence="6 7">
    <name type="scientific">Nonlabens arenilitoris</name>
    <dbReference type="NCBI Taxonomy" id="1217969"/>
    <lineage>
        <taxon>Bacteria</taxon>
        <taxon>Pseudomonadati</taxon>
        <taxon>Bacteroidota</taxon>
        <taxon>Flavobacteriia</taxon>
        <taxon>Flavobacteriales</taxon>
        <taxon>Flavobacteriaceae</taxon>
        <taxon>Nonlabens</taxon>
    </lineage>
</organism>
<dbReference type="AlphaFoldDB" id="A0A2S7UCQ2"/>
<dbReference type="OrthoDB" id="9801987at2"/>
<proteinExistence type="inferred from homology"/>
<keyword evidence="7" id="KW-1185">Reference proteome</keyword>
<dbReference type="InterPro" id="IPR050683">
    <property type="entry name" value="Bact_Polysacc_Export_ATP-bd"/>
</dbReference>
<dbReference type="CDD" id="cd03220">
    <property type="entry name" value="ABC_KpsT_Wzt"/>
    <property type="match status" value="1"/>
</dbReference>
<dbReference type="PROSITE" id="PS50893">
    <property type="entry name" value="ABC_TRANSPORTER_2"/>
    <property type="match status" value="1"/>
</dbReference>
<dbReference type="GO" id="GO:0016887">
    <property type="term" value="F:ATP hydrolysis activity"/>
    <property type="evidence" value="ECO:0007669"/>
    <property type="project" value="InterPro"/>
</dbReference>
<dbReference type="SUPFAM" id="SSF52540">
    <property type="entry name" value="P-loop containing nucleoside triphosphate hydrolases"/>
    <property type="match status" value="1"/>
</dbReference>
<sequence length="432" mass="48744">MSDNIILKASNVSKQYRLGLVGTGTLTHDLNRFWHKIRGKEDPYLQIGAVNDRSASASSDYVWALQDINFEVKRGEILGIIGKNGAGKSTLLKILSRVTSPTTGSIKTKGRIASLLEVGTGMHPELTGRENIYLNGAILGMNKTEISSKIDEIIEFSGCQMYIDTPVKRYSSGMRVRLGFAVAAFLEPDILVVDEVLAVGDAEFQKKAIGKMQDISSTSGRTVLFVSHNMAAVQNLCPRTILMHNGRIEKDGFTSEIINYYLQIFRDEKLQQDLVFREDRKGKQELVFESYWFENENGKKLKLLQSGLNFYFVVKINNVVPKSFQNIKISIGIDNSKGNRLSLLDNFLTNQKINFEANECKEIRIHISNLPLQSGYYYFTLFVKDNENIQDWIENAGTFEVENGDFFKTGQLIEGNQGDLLIKHDFIGYEKN</sequence>
<evidence type="ECO:0000313" key="7">
    <source>
        <dbReference type="Proteomes" id="UP000239747"/>
    </source>
</evidence>
<dbReference type="Gene3D" id="2.70.50.60">
    <property type="entry name" value="abc- transporter (atp binding component) like domain"/>
    <property type="match status" value="1"/>
</dbReference>
<accession>A0A2S7UCQ2</accession>
<comment type="similarity">
    <text evidence="1">Belongs to the ABC transporter superfamily.</text>
</comment>
<dbReference type="InterPro" id="IPR017871">
    <property type="entry name" value="ABC_transporter-like_CS"/>
</dbReference>
<dbReference type="RefSeq" id="WP_105071262.1">
    <property type="nucleotide sequence ID" value="NZ_MTPW01000001.1"/>
</dbReference>
<keyword evidence="3" id="KW-0547">Nucleotide-binding</keyword>
<dbReference type="InterPro" id="IPR015860">
    <property type="entry name" value="ABC_transpr_TagH-like"/>
</dbReference>
<dbReference type="PANTHER" id="PTHR46743">
    <property type="entry name" value="TEICHOIC ACIDS EXPORT ATP-BINDING PROTEIN TAGH"/>
    <property type="match status" value="1"/>
</dbReference>
<name>A0A2S7UCQ2_9FLAO</name>